<protein>
    <submittedName>
        <fullName evidence="1">Uncharacterized protein</fullName>
    </submittedName>
</protein>
<proteinExistence type="predicted"/>
<evidence type="ECO:0000313" key="1">
    <source>
        <dbReference type="EMBL" id="OCT78519.1"/>
    </source>
</evidence>
<dbReference type="EMBL" id="CM004475">
    <property type="protein sequence ID" value="OCT78519.1"/>
    <property type="molecule type" value="Genomic_DNA"/>
</dbReference>
<reference evidence="1" key="2">
    <citation type="submission" date="2016-05" db="EMBL/GenBank/DDBJ databases">
        <title>WGS assembly of Xenopus laevis.</title>
        <authorList>
            <person name="Session A."/>
            <person name="Uno Y."/>
            <person name="Kwon T."/>
            <person name="Chapman J."/>
            <person name="Toyoda A."/>
            <person name="Takahashi S."/>
            <person name="Fukui A."/>
            <person name="Hikosaka A."/>
            <person name="Putnam N."/>
            <person name="Stites J."/>
            <person name="Van Heeringen S."/>
            <person name="Quigley I."/>
            <person name="Heinz S."/>
            <person name="Hellsten U."/>
            <person name="Lyons J."/>
            <person name="Suzuki A."/>
            <person name="Kondo M."/>
            <person name="Ogino H."/>
            <person name="Ochi H."/>
            <person name="Bogdanovic O."/>
            <person name="Lister R."/>
            <person name="Georgiou G."/>
            <person name="Paranjpe S."/>
            <person name="Van Kruijsbergen I."/>
            <person name="Mozaffari S."/>
            <person name="Shu S."/>
            <person name="Schmutz J."/>
            <person name="Jenkins J."/>
            <person name="Grimwood J."/>
            <person name="Carlson J."/>
            <person name="Mitros T."/>
            <person name="Simakov O."/>
            <person name="Heald R."/>
            <person name="Miller K."/>
            <person name="Haudenschild C."/>
            <person name="Kuroki Y."/>
            <person name="Tanaka T."/>
            <person name="Michiue T."/>
            <person name="Watanabe M."/>
            <person name="Kinoshita T."/>
            <person name="Ohta Y."/>
            <person name="Mawaribuchi S."/>
            <person name="Suzuki Y."/>
            <person name="Haramoto Y."/>
            <person name="Yamamoto T."/>
            <person name="Takagi C."/>
            <person name="Kitzman J."/>
            <person name="Shendure J."/>
            <person name="Nakayama T."/>
            <person name="Izutsu Y."/>
            <person name="Robert J."/>
            <person name="Dichmann D."/>
            <person name="Flajnik M."/>
            <person name="Houston D."/>
            <person name="Marcotte E."/>
            <person name="Wallingford J."/>
            <person name="Ito Y."/>
            <person name="Asashima M."/>
            <person name="Ueno N."/>
            <person name="Matsuda Y."/>
            <person name="Jan Veenstra G."/>
            <person name="Fujiyama A."/>
            <person name="Harland R."/>
            <person name="Taira M."/>
            <person name="Rokhsar D.S."/>
        </authorList>
    </citation>
    <scope>NUCLEOTIDE SEQUENCE</scope>
    <source>
        <strain evidence="1">J</strain>
        <tissue evidence="1">Blood</tissue>
    </source>
</reference>
<organism evidence="1 2">
    <name type="scientific">Xenopus laevis</name>
    <name type="common">African clawed frog</name>
    <dbReference type="NCBI Taxonomy" id="8355"/>
    <lineage>
        <taxon>Eukaryota</taxon>
        <taxon>Metazoa</taxon>
        <taxon>Chordata</taxon>
        <taxon>Craniata</taxon>
        <taxon>Vertebrata</taxon>
        <taxon>Euteleostomi</taxon>
        <taxon>Amphibia</taxon>
        <taxon>Batrachia</taxon>
        <taxon>Anura</taxon>
        <taxon>Pipoidea</taxon>
        <taxon>Pipidae</taxon>
        <taxon>Xenopodinae</taxon>
        <taxon>Xenopus</taxon>
        <taxon>Xenopus</taxon>
    </lineage>
</organism>
<feature type="non-terminal residue" evidence="1">
    <location>
        <position position="36"/>
    </location>
</feature>
<name>A0A974CRU2_XENLA</name>
<dbReference type="Proteomes" id="UP000694892">
    <property type="component" value="Chromosome 5S"/>
</dbReference>
<dbReference type="EMBL" id="CM004475">
    <property type="protein sequence ID" value="OCT78518.1"/>
    <property type="molecule type" value="Genomic_DNA"/>
</dbReference>
<sequence>APYPAQGSSPRPEDELELLTKKMLYDMENPPSEEYF</sequence>
<accession>A0A974CRU2</accession>
<gene>
    <name evidence="1" type="ORF">XELAEV_180296105mg</name>
</gene>
<dbReference type="AlphaFoldDB" id="A0A974CRU2"/>
<evidence type="ECO:0000313" key="2">
    <source>
        <dbReference type="Proteomes" id="UP000694892"/>
    </source>
</evidence>
<feature type="non-terminal residue" evidence="1">
    <location>
        <position position="1"/>
    </location>
</feature>
<reference evidence="2" key="1">
    <citation type="journal article" date="2016" name="Nature">
        <title>Genome evolution in the allotetraploid frog Xenopus laevis.</title>
        <authorList>
            <person name="Session A.M."/>
            <person name="Uno Y."/>
            <person name="Kwon T."/>
            <person name="Chapman J.A."/>
            <person name="Toyoda A."/>
            <person name="Takahashi S."/>
            <person name="Fukui A."/>
            <person name="Hikosaka A."/>
            <person name="Suzuki A."/>
            <person name="Kondo M."/>
            <person name="van Heeringen S.J."/>
            <person name="Quigley I."/>
            <person name="Heinz S."/>
            <person name="Ogino H."/>
            <person name="Ochi H."/>
            <person name="Hellsten U."/>
            <person name="Lyons J.B."/>
            <person name="Simakov O."/>
            <person name="Putnam N."/>
            <person name="Stites J."/>
            <person name="Kuroki Y."/>
            <person name="Tanaka T."/>
            <person name="Michiue T."/>
            <person name="Watanabe M."/>
            <person name="Bogdanovic O."/>
            <person name="Lister R."/>
            <person name="Georgiou G."/>
            <person name="Paranjpe S.S."/>
            <person name="van Kruijsbergen I."/>
            <person name="Shu S."/>
            <person name="Carlson J."/>
            <person name="Kinoshita T."/>
            <person name="Ohta Y."/>
            <person name="Mawaribuchi S."/>
            <person name="Jenkins J."/>
            <person name="Grimwood J."/>
            <person name="Schmutz J."/>
            <person name="Mitros T."/>
            <person name="Mozaffari S.V."/>
            <person name="Suzuki Y."/>
            <person name="Haramoto Y."/>
            <person name="Yamamoto T.S."/>
            <person name="Takagi C."/>
            <person name="Heald R."/>
            <person name="Miller K."/>
            <person name="Haudenschild C."/>
            <person name="Kitzman J."/>
            <person name="Nakayama T."/>
            <person name="Izutsu Y."/>
            <person name="Robert J."/>
            <person name="Fortriede J."/>
            <person name="Burns K."/>
            <person name="Lotay V."/>
            <person name="Karimi K."/>
            <person name="Yasuoka Y."/>
            <person name="Dichmann D.S."/>
            <person name="Flajnik M.F."/>
            <person name="Houston D.W."/>
            <person name="Shendure J."/>
            <person name="DuPasquier L."/>
            <person name="Vize P.D."/>
            <person name="Zorn A.M."/>
            <person name="Ito M."/>
            <person name="Marcotte E.M."/>
            <person name="Wallingford J.B."/>
            <person name="Ito Y."/>
            <person name="Asashima M."/>
            <person name="Ueno N."/>
            <person name="Matsuda Y."/>
            <person name="Veenstra G.J."/>
            <person name="Fujiyama A."/>
            <person name="Harland R.M."/>
            <person name="Taira M."/>
            <person name="Rokhsar D.S."/>
        </authorList>
    </citation>
    <scope>NUCLEOTIDE SEQUENCE [LARGE SCALE GENOMIC DNA]</scope>
    <source>
        <strain evidence="2">J</strain>
    </source>
</reference>